<proteinExistence type="predicted"/>
<keyword evidence="1" id="KW-0472">Membrane</keyword>
<dbReference type="AlphaFoldDB" id="A0A0G0XNQ5"/>
<dbReference type="Pfam" id="PF13196">
    <property type="entry name" value="DUF4012"/>
    <property type="match status" value="1"/>
</dbReference>
<evidence type="ECO:0000256" key="1">
    <source>
        <dbReference type="SAM" id="Phobius"/>
    </source>
</evidence>
<dbReference type="InterPro" id="IPR025101">
    <property type="entry name" value="DUF4012"/>
</dbReference>
<protein>
    <recommendedName>
        <fullName evidence="4">DUF4012 domain-containing protein</fullName>
    </recommendedName>
</protein>
<accession>A0A0G0XNQ5</accession>
<name>A0A0G0XNQ5_9BACT</name>
<keyword evidence="1" id="KW-0812">Transmembrane</keyword>
<reference evidence="2 3" key="1">
    <citation type="journal article" date="2015" name="Nature">
        <title>rRNA introns, odd ribosomes, and small enigmatic genomes across a large radiation of phyla.</title>
        <authorList>
            <person name="Brown C.T."/>
            <person name="Hug L.A."/>
            <person name="Thomas B.C."/>
            <person name="Sharon I."/>
            <person name="Castelle C.J."/>
            <person name="Singh A."/>
            <person name="Wilkins M.J."/>
            <person name="Williams K.H."/>
            <person name="Banfield J.F."/>
        </authorList>
    </citation>
    <scope>NUCLEOTIDE SEQUENCE [LARGE SCALE GENOMIC DNA]</scope>
</reference>
<organism evidence="2 3">
    <name type="scientific">Candidatus Magasanikbacteria bacterium GW2011_GWC2_41_17</name>
    <dbReference type="NCBI Taxonomy" id="1619048"/>
    <lineage>
        <taxon>Bacteria</taxon>
        <taxon>Candidatus Magasanikiibacteriota</taxon>
    </lineage>
</organism>
<evidence type="ECO:0000313" key="2">
    <source>
        <dbReference type="EMBL" id="KKR98430.1"/>
    </source>
</evidence>
<gene>
    <name evidence="2" type="ORF">UU49_C0017G0009</name>
</gene>
<dbReference type="STRING" id="1619048.UU49_C0017G0009"/>
<sequence>MPRRKKLAQSKPILISFLSEETQSPHVLNLRETLAEPLAKAAEWQPNAFERVLSQPLSSFKSPATEVEDILEEKPVVVEEGLFFSSDDDEEEETEVSSVHRWKMPDFNFSWPRISLSAISWPQFPWISWQIMQPAFAFKHAGLYGFVLFALVLILPLPAFSTYASLRKTQNQITKLGTEAFGHLEKGQSALLAKDIVGATKDLQTALDLFSQTQKELKGINPVLRAVLSIVPGVRQKYLNGEHLMMAGTNLSVAALPLIQAADISPEKSLSEQLDGFGAVLAQVAPRFKAVVSHLEQVDAGALPKAEQEKFLSVREKVKWLASDLEKIQPLLTNLSIILGGDGPKRYLLIFQNDTELRPTGGFIGSFALLDVDKGKIKRLDLPGGGSYQMQGALKAAVLPPPPLQLLKARWEFQDANWFPDFPTSAKKIMWFYEKGGGPTVDGVLAFDTRLFVDLLKITGPIAMPEYDLTVDENNFVAVTQKQVEIDYDKTENKPKQFLADLAPKVIEKLLTNTNEFLPLLGVLNQNLNERHLQMYFSNHDLEKFSIASGWAGELKDNPQGDYLAVINTNIAGGKTDGVIKQTINHQAKIEVDGSIVNVVTITREHQGQPGDVFTDWQNVSYLRLYAPEGSQLIKADGFTYPEEKLFKVAESKSKPLMKPAARLSPKN</sequence>
<keyword evidence="1" id="KW-1133">Transmembrane helix</keyword>
<dbReference type="Proteomes" id="UP000034108">
    <property type="component" value="Unassembled WGS sequence"/>
</dbReference>
<evidence type="ECO:0008006" key="4">
    <source>
        <dbReference type="Google" id="ProtNLM"/>
    </source>
</evidence>
<feature type="transmembrane region" description="Helical" evidence="1">
    <location>
        <begin position="141"/>
        <end position="160"/>
    </location>
</feature>
<comment type="caution">
    <text evidence="2">The sequence shown here is derived from an EMBL/GenBank/DDBJ whole genome shotgun (WGS) entry which is preliminary data.</text>
</comment>
<dbReference type="EMBL" id="LCAV01000017">
    <property type="protein sequence ID" value="KKR98430.1"/>
    <property type="molecule type" value="Genomic_DNA"/>
</dbReference>
<evidence type="ECO:0000313" key="3">
    <source>
        <dbReference type="Proteomes" id="UP000034108"/>
    </source>
</evidence>